<dbReference type="InterPro" id="IPR009846">
    <property type="entry name" value="SF3b5/RDS3-10"/>
</dbReference>
<accession>A0A0K3CF13</accession>
<name>A0A0K3CF13_RHOTO</name>
<dbReference type="STRING" id="5286.A0A0K3CF13"/>
<keyword evidence="2" id="KW-1185">Reference proteome</keyword>
<dbReference type="PANTHER" id="PTHR20978:SF0">
    <property type="entry name" value="SPLICING FACTOR 3B SUBUNIT 5"/>
    <property type="match status" value="1"/>
</dbReference>
<sequence>MKRDGVEEVVLVHTARLLSLTHPLTLFSSSSTSSPSNQLDSLTHRLDDAPCTSVNLRPPSRSEWITNQHRDTSSSIVGHPALLQYLAIADGETTARTKFELTERMLQPCGPPPPKEDD</sequence>
<dbReference type="GO" id="GO:0000398">
    <property type="term" value="P:mRNA splicing, via spliceosome"/>
    <property type="evidence" value="ECO:0007669"/>
    <property type="project" value="TreeGrafter"/>
</dbReference>
<proteinExistence type="predicted"/>
<gene>
    <name evidence="1" type="primary">FGENESH: predicted gene_5.526</name>
    <name evidence="1" type="ORF">BN2166_0029810</name>
</gene>
<dbReference type="Proteomes" id="UP000199069">
    <property type="component" value="Unassembled WGS sequence"/>
</dbReference>
<dbReference type="GO" id="GO:0071011">
    <property type="term" value="C:precatalytic spliceosome"/>
    <property type="evidence" value="ECO:0007669"/>
    <property type="project" value="TreeGrafter"/>
</dbReference>
<evidence type="ECO:0000313" key="2">
    <source>
        <dbReference type="Proteomes" id="UP000199069"/>
    </source>
</evidence>
<dbReference type="PANTHER" id="PTHR20978">
    <property type="entry name" value="SPLICING FACTOR 3B SUBUNIT 5"/>
    <property type="match status" value="1"/>
</dbReference>
<organism evidence="1 2">
    <name type="scientific">Rhodotorula toruloides</name>
    <name type="common">Yeast</name>
    <name type="synonym">Rhodosporidium toruloides</name>
    <dbReference type="NCBI Taxonomy" id="5286"/>
    <lineage>
        <taxon>Eukaryota</taxon>
        <taxon>Fungi</taxon>
        <taxon>Dikarya</taxon>
        <taxon>Basidiomycota</taxon>
        <taxon>Pucciniomycotina</taxon>
        <taxon>Microbotryomycetes</taxon>
        <taxon>Sporidiobolales</taxon>
        <taxon>Sporidiobolaceae</taxon>
        <taxon>Rhodotorula</taxon>
    </lineage>
</organism>
<protein>
    <recommendedName>
        <fullName evidence="3">Splicing factor 3B subunit 5</fullName>
    </recommendedName>
</protein>
<evidence type="ECO:0008006" key="3">
    <source>
        <dbReference type="Google" id="ProtNLM"/>
    </source>
</evidence>
<dbReference type="AlphaFoldDB" id="A0A0K3CF13"/>
<dbReference type="EMBL" id="CWKI01000005">
    <property type="protein sequence ID" value="CTR07120.1"/>
    <property type="molecule type" value="Genomic_DNA"/>
</dbReference>
<reference evidence="1 2" key="1">
    <citation type="submission" date="2015-07" db="EMBL/GenBank/DDBJ databases">
        <authorList>
            <person name="Cajimat M.N.B."/>
            <person name="Milazzo M.L."/>
            <person name="Fulhorst C.F."/>
        </authorList>
    </citation>
    <scope>NUCLEOTIDE SEQUENCE [LARGE SCALE GENOMIC DNA]</scope>
    <source>
        <strain evidence="1">Single colony</strain>
    </source>
</reference>
<evidence type="ECO:0000313" key="1">
    <source>
        <dbReference type="EMBL" id="CTR07120.1"/>
    </source>
</evidence>
<dbReference type="Pfam" id="PF07189">
    <property type="entry name" value="SF3b10"/>
    <property type="match status" value="1"/>
</dbReference>
<dbReference type="GO" id="GO:0005686">
    <property type="term" value="C:U2 snRNP"/>
    <property type="evidence" value="ECO:0007669"/>
    <property type="project" value="TreeGrafter"/>
</dbReference>